<accession>A0ABV5W957</accession>
<name>A0ABV5W957_9BACL</name>
<sequence>MKPIRLYQLDIDPASEQHLLSLTQRHLKLVIEHGHRQTPPDRRADIGKEVEAIRTERESIIASLRQQAELQVAV</sequence>
<organism evidence="1 2">
    <name type="scientific">Paenibacillus hodogayensis</name>
    <dbReference type="NCBI Taxonomy" id="279208"/>
    <lineage>
        <taxon>Bacteria</taxon>
        <taxon>Bacillati</taxon>
        <taxon>Bacillota</taxon>
        <taxon>Bacilli</taxon>
        <taxon>Bacillales</taxon>
        <taxon>Paenibacillaceae</taxon>
        <taxon>Paenibacillus</taxon>
    </lineage>
</organism>
<keyword evidence="2" id="KW-1185">Reference proteome</keyword>
<evidence type="ECO:0000313" key="1">
    <source>
        <dbReference type="EMBL" id="MFB9756935.1"/>
    </source>
</evidence>
<comment type="caution">
    <text evidence="1">The sequence shown here is derived from an EMBL/GenBank/DDBJ whole genome shotgun (WGS) entry which is preliminary data.</text>
</comment>
<evidence type="ECO:0000313" key="2">
    <source>
        <dbReference type="Proteomes" id="UP001589619"/>
    </source>
</evidence>
<protein>
    <submittedName>
        <fullName evidence="1">Uncharacterized protein</fullName>
    </submittedName>
</protein>
<dbReference type="Proteomes" id="UP001589619">
    <property type="component" value="Unassembled WGS sequence"/>
</dbReference>
<proteinExistence type="predicted"/>
<reference evidence="1 2" key="1">
    <citation type="submission" date="2024-09" db="EMBL/GenBank/DDBJ databases">
        <authorList>
            <person name="Sun Q."/>
            <person name="Mori K."/>
        </authorList>
    </citation>
    <scope>NUCLEOTIDE SEQUENCE [LARGE SCALE GENOMIC DNA]</scope>
    <source>
        <strain evidence="1 2">JCM 12520</strain>
    </source>
</reference>
<dbReference type="RefSeq" id="WP_344906436.1">
    <property type="nucleotide sequence ID" value="NZ_BAAAYO010000003.1"/>
</dbReference>
<gene>
    <name evidence="1" type="ORF">ACFFNY_35665</name>
</gene>
<dbReference type="EMBL" id="JBHMAG010000030">
    <property type="protein sequence ID" value="MFB9756935.1"/>
    <property type="molecule type" value="Genomic_DNA"/>
</dbReference>